<dbReference type="NCBIfam" id="TIGR01596">
    <property type="entry name" value="cas3_HD"/>
    <property type="match status" value="1"/>
</dbReference>
<dbReference type="InterPro" id="IPR038257">
    <property type="entry name" value="CRISPR-assoc_Cas3_HD_sf"/>
</dbReference>
<dbReference type="SMART" id="SM00487">
    <property type="entry name" value="DEXDc"/>
    <property type="match status" value="1"/>
</dbReference>
<feature type="domain" description="HD Cas3-type" evidence="11">
    <location>
        <begin position="30"/>
        <end position="190"/>
    </location>
</feature>
<dbReference type="PROSITE" id="PS51192">
    <property type="entry name" value="HELICASE_ATP_BIND_1"/>
    <property type="match status" value="1"/>
</dbReference>
<evidence type="ECO:0000256" key="7">
    <source>
        <dbReference type="ARBA" id="ARBA00022806"/>
    </source>
</evidence>
<dbReference type="Pfam" id="PF01966">
    <property type="entry name" value="HD"/>
    <property type="match status" value="1"/>
</dbReference>
<dbReference type="GO" id="GO:0004386">
    <property type="term" value="F:helicase activity"/>
    <property type="evidence" value="ECO:0007669"/>
    <property type="project" value="UniProtKB-KW"/>
</dbReference>
<keyword evidence="6" id="KW-0378">Hydrolase</keyword>
<sequence>MTDVCQNFVVNWKTERGRALFYAHRTDRPDKSDWQLLRDHLRRVAELSGSFADAFGAREWGEAVGLLHDLGKYSAAFQKRLEGSSERVDHSTAGAQVLATRWRGPLGRLAAYVVAGHHAGLPDFGTEAGEESCLARRLTKPVEPFDAGFSEIAVPPPPTQIPIQPGISPGLQFSMFVRMLFSCLVDADSLDTEAFCDPERAAVRASRPSGHAAIAGLLEKYEAYMRERFSHIRFDIDRLRRELLQECLEQADDRPGLWTLTMPTGSGKTLTSLGFALRHAAANGLARIIYVIPYTSIIEQTAAVFRDIFGADHVLEHHSNLREERDESDEGPADLRMRLAEENWDAPIVVTTNVQFFESLFSNRRSKCRKLHNIARSVVILDEAQMLNGGYYRPCLYALEELVRNYRCSVVLCTATQPKIAGLLPESVRARELTRDVDKRYDQFRRVRVESLGRKTLEDVARLLIRHEQALCIVNTRNRARLLYEKLLDLAGERGFGSMFHLSARMCAEHRSRRIAEIRRLLDEGKPCLVVSTQLIEAGVDVDFPVVYRELAGLDSIAQAAGRCNRNGRLPTATAYVFEPDKGLPPGWFSLTASVALNVLERHADDPLSPKAVSDYFEELFAYQTAGVRDRLDEKGILDMLAERAREAAFPFERVSREFRLIETEAKPVLIPFDRTACEAIDALRSGVYSRRLLRRLQPYVVQIYSKEFEAFRESGELEPCPADIWVLRRPERWYDDALGLKPFSPDDASADVLEA</sequence>
<name>A0A2A6E0M1_9BACL</name>
<evidence type="ECO:0000256" key="6">
    <source>
        <dbReference type="ARBA" id="ARBA00022801"/>
    </source>
</evidence>
<dbReference type="Proteomes" id="UP000243688">
    <property type="component" value="Unassembled WGS sequence"/>
</dbReference>
<evidence type="ECO:0000256" key="1">
    <source>
        <dbReference type="ARBA" id="ARBA00006847"/>
    </source>
</evidence>
<dbReference type="InterPro" id="IPR014001">
    <property type="entry name" value="Helicase_ATP-bd"/>
</dbReference>
<dbReference type="EMBL" id="MOXJ01000013">
    <property type="protein sequence ID" value="PDO10535.1"/>
    <property type="molecule type" value="Genomic_DNA"/>
</dbReference>
<gene>
    <name evidence="12" type="ORF">BLM47_06580</name>
</gene>
<evidence type="ECO:0000313" key="12">
    <source>
        <dbReference type="EMBL" id="PDO10535.1"/>
    </source>
</evidence>
<evidence type="ECO:0000256" key="2">
    <source>
        <dbReference type="ARBA" id="ARBA00009046"/>
    </source>
</evidence>
<dbReference type="AlphaFoldDB" id="A0A2A6E0M1"/>
<evidence type="ECO:0000256" key="5">
    <source>
        <dbReference type="ARBA" id="ARBA00022741"/>
    </source>
</evidence>
<evidence type="ECO:0000313" key="13">
    <source>
        <dbReference type="Proteomes" id="UP000243688"/>
    </source>
</evidence>
<comment type="similarity">
    <text evidence="1">In the N-terminal section; belongs to the CRISPR-associated nuclease Cas3-HD family.</text>
</comment>
<comment type="caution">
    <text evidence="12">The sequence shown here is derived from an EMBL/GenBank/DDBJ whole genome shotgun (WGS) entry which is preliminary data.</text>
</comment>
<keyword evidence="4" id="KW-0479">Metal-binding</keyword>
<dbReference type="CDD" id="cd09641">
    <property type="entry name" value="Cas3''_I"/>
    <property type="match status" value="1"/>
</dbReference>
<evidence type="ECO:0000259" key="11">
    <source>
        <dbReference type="PROSITE" id="PS51643"/>
    </source>
</evidence>
<comment type="similarity">
    <text evidence="2">In the central section; belongs to the CRISPR-associated helicase Cas3 family.</text>
</comment>
<dbReference type="Pfam" id="PF22590">
    <property type="entry name" value="Cas3-like_C_2"/>
    <property type="match status" value="1"/>
</dbReference>
<evidence type="ECO:0000259" key="10">
    <source>
        <dbReference type="PROSITE" id="PS51192"/>
    </source>
</evidence>
<dbReference type="Gene3D" id="3.40.50.300">
    <property type="entry name" value="P-loop containing nucleotide triphosphate hydrolases"/>
    <property type="match status" value="2"/>
</dbReference>
<evidence type="ECO:0000256" key="3">
    <source>
        <dbReference type="ARBA" id="ARBA00022722"/>
    </source>
</evidence>
<dbReference type="SUPFAM" id="SSF52540">
    <property type="entry name" value="P-loop containing nucleoside triphosphate hydrolases"/>
    <property type="match status" value="1"/>
</dbReference>
<proteinExistence type="inferred from homology"/>
<protein>
    <recommendedName>
        <fullName evidence="14">CRISPR-associated helicase/endonuclease Cas3</fullName>
    </recommendedName>
</protein>
<evidence type="ECO:0000256" key="4">
    <source>
        <dbReference type="ARBA" id="ARBA00022723"/>
    </source>
</evidence>
<dbReference type="InterPro" id="IPR006474">
    <property type="entry name" value="Helicase_Cas3_CRISPR-ass_core"/>
</dbReference>
<dbReference type="InterPro" id="IPR006483">
    <property type="entry name" value="CRISPR-assoc_Cas3_HD"/>
</dbReference>
<evidence type="ECO:0000256" key="8">
    <source>
        <dbReference type="ARBA" id="ARBA00022840"/>
    </source>
</evidence>
<dbReference type="SUPFAM" id="SSF109604">
    <property type="entry name" value="HD-domain/PDEase-like"/>
    <property type="match status" value="1"/>
</dbReference>
<dbReference type="InterPro" id="IPR011545">
    <property type="entry name" value="DEAD/DEAH_box_helicase_dom"/>
</dbReference>
<dbReference type="PANTHER" id="PTHR24031">
    <property type="entry name" value="RNA HELICASE"/>
    <property type="match status" value="1"/>
</dbReference>
<accession>A0A2A6E0M1</accession>
<evidence type="ECO:0000256" key="9">
    <source>
        <dbReference type="ARBA" id="ARBA00023118"/>
    </source>
</evidence>
<dbReference type="GO" id="GO:0046872">
    <property type="term" value="F:metal ion binding"/>
    <property type="evidence" value="ECO:0007669"/>
    <property type="project" value="UniProtKB-KW"/>
</dbReference>
<dbReference type="NCBIfam" id="TIGR01587">
    <property type="entry name" value="cas3_core"/>
    <property type="match status" value="1"/>
</dbReference>
<dbReference type="GO" id="GO:0005524">
    <property type="term" value="F:ATP binding"/>
    <property type="evidence" value="ECO:0007669"/>
    <property type="project" value="UniProtKB-KW"/>
</dbReference>
<reference evidence="12 13" key="1">
    <citation type="submission" date="2016-12" db="EMBL/GenBank/DDBJ databases">
        <title>Candidatus Reconcilibacillus cellulovorans genome.</title>
        <authorList>
            <person name="Kolinko S."/>
            <person name="Wu Y.-W."/>
            <person name="Tachea F."/>
            <person name="Denzel E."/>
            <person name="Hiras J."/>
            <person name="Baecker N."/>
            <person name="Chan L.J."/>
            <person name="Eichorst S.A."/>
            <person name="Frey D."/>
            <person name="Adams P.D."/>
            <person name="Pray T."/>
            <person name="Tanjore D."/>
            <person name="Petzold C.J."/>
            <person name="Gladden J.M."/>
            <person name="Simmons B.A."/>
            <person name="Singer S.W."/>
        </authorList>
    </citation>
    <scope>NUCLEOTIDE SEQUENCE [LARGE SCALE GENOMIC DNA]</scope>
    <source>
        <strain evidence="12">JTherm</strain>
    </source>
</reference>
<dbReference type="InterPro" id="IPR027417">
    <property type="entry name" value="P-loop_NTPase"/>
</dbReference>
<organism evidence="12 13">
    <name type="scientific">Candidatus Reconcilbacillus cellulovorans</name>
    <dbReference type="NCBI Taxonomy" id="1906605"/>
    <lineage>
        <taxon>Bacteria</taxon>
        <taxon>Bacillati</taxon>
        <taxon>Bacillota</taxon>
        <taxon>Bacilli</taxon>
        <taxon>Bacillales</taxon>
        <taxon>Paenibacillaceae</taxon>
        <taxon>Candidatus Reconcilbacillus</taxon>
    </lineage>
</organism>
<dbReference type="GO" id="GO:0003676">
    <property type="term" value="F:nucleic acid binding"/>
    <property type="evidence" value="ECO:0007669"/>
    <property type="project" value="InterPro"/>
</dbReference>
<keyword evidence="8" id="KW-0067">ATP-binding</keyword>
<keyword evidence="9" id="KW-0051">Antiviral defense</keyword>
<dbReference type="GO" id="GO:0016787">
    <property type="term" value="F:hydrolase activity"/>
    <property type="evidence" value="ECO:0007669"/>
    <property type="project" value="UniProtKB-KW"/>
</dbReference>
<dbReference type="InterPro" id="IPR006674">
    <property type="entry name" value="HD_domain"/>
</dbReference>
<dbReference type="Gene3D" id="1.10.3210.30">
    <property type="match status" value="1"/>
</dbReference>
<keyword evidence="5" id="KW-0547">Nucleotide-binding</keyword>
<dbReference type="Pfam" id="PF00270">
    <property type="entry name" value="DEAD"/>
    <property type="match status" value="1"/>
</dbReference>
<keyword evidence="3" id="KW-0540">Nuclease</keyword>
<dbReference type="CDD" id="cd17930">
    <property type="entry name" value="DEXHc_cas3"/>
    <property type="match status" value="1"/>
</dbReference>
<keyword evidence="7" id="KW-0347">Helicase</keyword>
<dbReference type="GO" id="GO:0051607">
    <property type="term" value="P:defense response to virus"/>
    <property type="evidence" value="ECO:0007669"/>
    <property type="project" value="UniProtKB-KW"/>
</dbReference>
<dbReference type="PROSITE" id="PS51643">
    <property type="entry name" value="HD_CAS3"/>
    <property type="match status" value="1"/>
</dbReference>
<feature type="domain" description="Helicase ATP-binding" evidence="10">
    <location>
        <begin position="249"/>
        <end position="435"/>
    </location>
</feature>
<evidence type="ECO:0008006" key="14">
    <source>
        <dbReference type="Google" id="ProtNLM"/>
    </source>
</evidence>
<dbReference type="InterPro" id="IPR054712">
    <property type="entry name" value="Cas3-like_dom"/>
</dbReference>
<dbReference type="GO" id="GO:0004518">
    <property type="term" value="F:nuclease activity"/>
    <property type="evidence" value="ECO:0007669"/>
    <property type="project" value="UniProtKB-KW"/>
</dbReference>